<gene>
    <name evidence="2" type="ORF">PYCCODRAFT_1133704</name>
</gene>
<organism evidence="2 3">
    <name type="scientific">Trametes coccinea (strain BRFM310)</name>
    <name type="common">Pycnoporus coccineus</name>
    <dbReference type="NCBI Taxonomy" id="1353009"/>
    <lineage>
        <taxon>Eukaryota</taxon>
        <taxon>Fungi</taxon>
        <taxon>Dikarya</taxon>
        <taxon>Basidiomycota</taxon>
        <taxon>Agaricomycotina</taxon>
        <taxon>Agaricomycetes</taxon>
        <taxon>Polyporales</taxon>
        <taxon>Polyporaceae</taxon>
        <taxon>Trametes</taxon>
    </lineage>
</organism>
<evidence type="ECO:0000256" key="1">
    <source>
        <dbReference type="SAM" id="MobiDB-lite"/>
    </source>
</evidence>
<evidence type="ECO:0000313" key="2">
    <source>
        <dbReference type="EMBL" id="OSC97519.1"/>
    </source>
</evidence>
<dbReference type="EMBL" id="KZ084150">
    <property type="protein sequence ID" value="OSC97519.1"/>
    <property type="molecule type" value="Genomic_DNA"/>
</dbReference>
<accession>A0A1Y2I8T4</accession>
<feature type="region of interest" description="Disordered" evidence="1">
    <location>
        <begin position="76"/>
        <end position="97"/>
    </location>
</feature>
<keyword evidence="3" id="KW-1185">Reference proteome</keyword>
<sequence length="164" mass="18068">MFPATSASIILGRSRLAMHTNAAPAVPIEHMRNHTVPAEPTAEPHALPPDLPRGREGRLYFCTSSFWRSTEAEFRRPVRRQGTGPGRGAEGPVQSKWTRPGCFTPPVQAQASVHCCSWAWHEQVNGSQIVCRHAHATPKTGGTALMKHVLTSSSEERPRRRYAG</sequence>
<dbReference type="Proteomes" id="UP000193067">
    <property type="component" value="Unassembled WGS sequence"/>
</dbReference>
<dbReference type="AlphaFoldDB" id="A0A1Y2I8T4"/>
<name>A0A1Y2I8T4_TRAC3</name>
<reference evidence="2 3" key="1">
    <citation type="journal article" date="2015" name="Biotechnol. Biofuels">
        <title>Enhanced degradation of softwood versus hardwood by the white-rot fungus Pycnoporus coccineus.</title>
        <authorList>
            <person name="Couturier M."/>
            <person name="Navarro D."/>
            <person name="Chevret D."/>
            <person name="Henrissat B."/>
            <person name="Piumi F."/>
            <person name="Ruiz-Duenas F.J."/>
            <person name="Martinez A.T."/>
            <person name="Grigoriev I.V."/>
            <person name="Riley R."/>
            <person name="Lipzen A."/>
            <person name="Berrin J.G."/>
            <person name="Master E.R."/>
            <person name="Rosso M.N."/>
        </authorList>
    </citation>
    <scope>NUCLEOTIDE SEQUENCE [LARGE SCALE GENOMIC DNA]</scope>
    <source>
        <strain evidence="2 3">BRFM310</strain>
    </source>
</reference>
<proteinExistence type="predicted"/>
<evidence type="ECO:0000313" key="3">
    <source>
        <dbReference type="Proteomes" id="UP000193067"/>
    </source>
</evidence>
<protein>
    <submittedName>
        <fullName evidence="2">Uncharacterized protein</fullName>
    </submittedName>
</protein>